<evidence type="ECO:0000313" key="1">
    <source>
        <dbReference type="Proteomes" id="UP000887576"/>
    </source>
</evidence>
<reference evidence="2" key="1">
    <citation type="submission" date="2022-11" db="UniProtKB">
        <authorList>
            <consortium name="WormBaseParasite"/>
        </authorList>
    </citation>
    <scope>IDENTIFICATION</scope>
</reference>
<accession>A0AC34RAQ3</accession>
<dbReference type="WBParaSite" id="JU765_v2.g4982.t1">
    <property type="protein sequence ID" value="JU765_v2.g4982.t1"/>
    <property type="gene ID" value="JU765_v2.g4982"/>
</dbReference>
<organism evidence="1 2">
    <name type="scientific">Panagrolaimus sp. JU765</name>
    <dbReference type="NCBI Taxonomy" id="591449"/>
    <lineage>
        <taxon>Eukaryota</taxon>
        <taxon>Metazoa</taxon>
        <taxon>Ecdysozoa</taxon>
        <taxon>Nematoda</taxon>
        <taxon>Chromadorea</taxon>
        <taxon>Rhabditida</taxon>
        <taxon>Tylenchina</taxon>
        <taxon>Panagrolaimomorpha</taxon>
        <taxon>Panagrolaimoidea</taxon>
        <taxon>Panagrolaimidae</taxon>
        <taxon>Panagrolaimus</taxon>
    </lineage>
</organism>
<evidence type="ECO:0000313" key="2">
    <source>
        <dbReference type="WBParaSite" id="JU765_v2.g4982.t1"/>
    </source>
</evidence>
<protein>
    <submittedName>
        <fullName evidence="2">Uncharacterized protein</fullName>
    </submittedName>
</protein>
<dbReference type="Proteomes" id="UP000887576">
    <property type="component" value="Unplaced"/>
</dbReference>
<name>A0AC34RAQ3_9BILA</name>
<sequence length="184" mass="21893">MATNATDAFEKMNFYYDRISSNRYELFDSERALCFYRKRHDNIENSVFMLLAKMSLVISVAFAIFWAHHYTFPFLSGLFFLVSSLLFIPGYVQKCNCARKIHEYEIKMLDLKDDIKWDKLRCSYMAELFTKYVDQNVRDQQRIQQRCVSESETESIKSSCYSSYKSMEQLEFDDEFAISSEKND</sequence>
<proteinExistence type="predicted"/>